<feature type="compositionally biased region" description="Basic and acidic residues" evidence="3">
    <location>
        <begin position="1355"/>
        <end position="1369"/>
    </location>
</feature>
<feature type="region of interest" description="Disordered" evidence="3">
    <location>
        <begin position="1585"/>
        <end position="1606"/>
    </location>
</feature>
<feature type="region of interest" description="Disordered" evidence="3">
    <location>
        <begin position="1289"/>
        <end position="1373"/>
    </location>
</feature>
<dbReference type="GeneTree" id="ENSGT00940000154902"/>
<reference evidence="4" key="3">
    <citation type="submission" date="2025-09" db="UniProtKB">
        <authorList>
            <consortium name="Ensembl"/>
        </authorList>
    </citation>
    <scope>IDENTIFICATION</scope>
</reference>
<feature type="region of interest" description="Disordered" evidence="3">
    <location>
        <begin position="1394"/>
        <end position="1493"/>
    </location>
</feature>
<feature type="compositionally biased region" description="Polar residues" evidence="3">
    <location>
        <begin position="747"/>
        <end position="757"/>
    </location>
</feature>
<proteinExistence type="predicted"/>
<feature type="region of interest" description="Disordered" evidence="3">
    <location>
        <begin position="1068"/>
        <end position="1124"/>
    </location>
</feature>
<keyword evidence="5" id="KW-1185">Reference proteome</keyword>
<feature type="region of interest" description="Disordered" evidence="3">
    <location>
        <begin position="964"/>
        <end position="984"/>
    </location>
</feature>
<evidence type="ECO:0000256" key="2">
    <source>
        <dbReference type="ARBA" id="ARBA00023242"/>
    </source>
</evidence>
<feature type="region of interest" description="Disordered" evidence="3">
    <location>
        <begin position="1221"/>
        <end position="1242"/>
    </location>
</feature>
<feature type="compositionally biased region" description="Basic and acidic residues" evidence="3">
    <location>
        <begin position="1394"/>
        <end position="1428"/>
    </location>
</feature>
<protein>
    <submittedName>
        <fullName evidence="4">Uncharacterized protein</fullName>
    </submittedName>
</protein>
<name>A0AAQ5Z641_AMPOC</name>
<feature type="region of interest" description="Disordered" evidence="3">
    <location>
        <begin position="111"/>
        <end position="140"/>
    </location>
</feature>
<comment type="subcellular location">
    <subcellularLocation>
        <location evidence="1">Nucleus</location>
    </subcellularLocation>
</comment>
<dbReference type="Proteomes" id="UP001501940">
    <property type="component" value="Chromosome 20"/>
</dbReference>
<dbReference type="InterPro" id="IPR052082">
    <property type="entry name" value="Myelin_sheath_structural"/>
</dbReference>
<feature type="compositionally biased region" description="Polar residues" evidence="3">
    <location>
        <begin position="1482"/>
        <end position="1492"/>
    </location>
</feature>
<feature type="region of interest" description="Disordered" evidence="3">
    <location>
        <begin position="682"/>
        <end position="721"/>
    </location>
</feature>
<evidence type="ECO:0000313" key="5">
    <source>
        <dbReference type="Proteomes" id="UP001501940"/>
    </source>
</evidence>
<feature type="region of interest" description="Disordered" evidence="3">
    <location>
        <begin position="608"/>
        <end position="634"/>
    </location>
</feature>
<dbReference type="PANTHER" id="PTHR23348">
    <property type="entry name" value="PERIAXIN/AHNAK"/>
    <property type="match status" value="1"/>
</dbReference>
<organism evidence="4 5">
    <name type="scientific">Amphiprion ocellaris</name>
    <name type="common">Clown anemonefish</name>
    <dbReference type="NCBI Taxonomy" id="80972"/>
    <lineage>
        <taxon>Eukaryota</taxon>
        <taxon>Metazoa</taxon>
        <taxon>Chordata</taxon>
        <taxon>Craniata</taxon>
        <taxon>Vertebrata</taxon>
        <taxon>Euteleostomi</taxon>
        <taxon>Actinopterygii</taxon>
        <taxon>Neopterygii</taxon>
        <taxon>Teleostei</taxon>
        <taxon>Neoteleostei</taxon>
        <taxon>Acanthomorphata</taxon>
        <taxon>Ovalentaria</taxon>
        <taxon>Pomacentridae</taxon>
        <taxon>Amphiprion</taxon>
    </lineage>
</organism>
<keyword evidence="2" id="KW-0539">Nucleus</keyword>
<sequence>MPKVKRPEIDLSLSKKDVHAILPEAKADVKLKKGPEVDVEIEGELDGQGNKFKMPKLGIKMPKIKGPEFDVSMSKKDADAAVQLPEAPKTDVTLGSIDVTIPEARIEVRKPELEIKPAQTEGETDGQRSKFKMPTLGMSVPKVKGPEVEFSLSKTDIDITLPEAKAEVTMPGADIKEPSAKVDFKPAEVEGQLDVTLPETKTKVKLPDVELKKPSAEVEVKGPEIKVVKKEREGSPSKFKMPTFKLPKFGVGSPSVTAEVPDVDKGIKIDGSDIKVPEEVLTVSVAAPSIDAKGPSIDITSMGTKLEGKEGKFKMPNLGFSGSQAKGPDIDLSLSKKDIDVSLPEAQAEVKFPDVELKKSSAEVEIKAPQIKVGMKDREGSPSKFKMPTFKLPKFGAGTPSVTAEGPDVDKDVKIDGVDIKVPEEALAVSVTAPSIDTKGPSIDIKTTGTEHEGKGIKFKLPSLGFSGSQVKGPDFDLSLSKKDVDVTLPEAKGEVKLPDVELKKSAAEVEIKAPEIKAGTKKTEAKGEVKLPEVELKKPSAEVEVKAPEIKAGTKKTEVSPSKFKMPTFKLPKFRPDVDKDIKVDGADIKVPEEVLAVTVAAPSIDTKGPSIDIKSTGTEHEGKGSKFKMPSLGFSMSQAKQPDIDLSLSKKDVDVTLPEAKGEMKKPSVEVEVKAPEIKVGTKDTDGSPSKFNMPTFKLPKFGAGTPSVTAEGPDMDKDVKIDGADIKVPEEVIAINIAAPSIDTKSPSIDIKSTGTKHEGKGSKFNMPSLGFSMSQAKRPDIDLSLSKKDVDVTLPEAKGEIKLPDVKLKKPSAEVEAKAPEIKVETKDIDGSPSKFKMPTFKLPKFGAGSPSVTAEGPDMDKGVKIDGAHMKGPQEVLSTKVEAPSIDIEGPSVDIKTTGALHEGKGSKFKLPSLGFAMSQAKGSDVDLSLSMKAVDVTLPEAKAATPMVSAEVPDIDKNIKNDTETSTDTDGLSADVGNKGSELHVSGGKFKMPNLGISVPKVKGPETNLGLAKKDVDVTLPDVKAEVKLPAVEVKQVEGAVSAPDVKAPSWAFPRFSFSRPSGKTPDADVNFETPKSDITSPEAKAEISLPDAEVKGPISTELPPAAEPDTNLKKPRFSLPRFSFSKSSGKEPEVSSELPQVDVCIAEGEVKVKYPEMEMKAPELEAGQSGQGSTFKLPKLGIGQLKAKGPEVDATVPEVKADIKLSEYNVKESSAGVEMKGSEAEAKSKDVGDSPLKFKMPTLKMRFGSASYDVTKEAANAEKAAEIDEVKLKEDVTVAMKSPSVDIKTDVPKAAASDPETPKTETDGVVLGSPSKFKLPTFKMPRLSFSKPKPEDECSPVDTECKEEELKKEDEPKGESKSPKLSMTSFGEILKNIDVEFDVSKTEENLDVHEAEQLTEKQLAAKEKETNTKPDTVKSPERTGWFKFPRFGLSSPSEPAKTSPKSEQKDEEISPTSSVQSSDAFADVSSAVTSENLGPSLSPPTKVTVKYSGPDISDLGEIHSNIITSTARTELISVEPNLPEKITILSSGVSSSSEDTLRLDSGKIHVITSNIQGTPEAQHAKLLSAVKTEAAGGLPLKSEGNEAASKTVEESPSGKRSLFESLRHFSSERRESKQETVVITKQITHVFESSEPISGETASSIQRLRDSVHSEKMRFFDGAEK</sequence>
<reference evidence="4 5" key="1">
    <citation type="submission" date="2022-01" db="EMBL/GenBank/DDBJ databases">
        <title>A chromosome-scale genome assembly of the false clownfish, Amphiprion ocellaris.</title>
        <authorList>
            <person name="Ryu T."/>
        </authorList>
    </citation>
    <scope>NUCLEOTIDE SEQUENCE [LARGE SCALE GENOMIC DNA]</scope>
</reference>
<evidence type="ECO:0000256" key="1">
    <source>
        <dbReference type="ARBA" id="ARBA00004123"/>
    </source>
</evidence>
<dbReference type="GO" id="GO:0005634">
    <property type="term" value="C:nucleus"/>
    <property type="evidence" value="ECO:0007669"/>
    <property type="project" value="UniProtKB-SubCell"/>
</dbReference>
<evidence type="ECO:0000313" key="4">
    <source>
        <dbReference type="Ensembl" id="ENSAOCP00000059786.1"/>
    </source>
</evidence>
<evidence type="ECO:0000256" key="3">
    <source>
        <dbReference type="SAM" id="MobiDB-lite"/>
    </source>
</evidence>
<feature type="compositionally biased region" description="Basic and acidic residues" evidence="3">
    <location>
        <begin position="1227"/>
        <end position="1239"/>
    </location>
</feature>
<reference evidence="4" key="2">
    <citation type="submission" date="2025-08" db="UniProtKB">
        <authorList>
            <consortium name="Ensembl"/>
        </authorList>
    </citation>
    <scope>IDENTIFICATION</scope>
</reference>
<accession>A0AAQ5Z641</accession>
<feature type="region of interest" description="Disordered" evidence="3">
    <location>
        <begin position="747"/>
        <end position="777"/>
    </location>
</feature>
<feature type="compositionally biased region" description="Low complexity" evidence="3">
    <location>
        <begin position="1464"/>
        <end position="1481"/>
    </location>
</feature>
<dbReference type="PANTHER" id="PTHR23348:SF41">
    <property type="entry name" value="NEUROBLAST DIFFERENTIATION-ASSOCIATED PROTEIN AHNAK"/>
    <property type="match status" value="1"/>
</dbReference>
<dbReference type="GO" id="GO:0043484">
    <property type="term" value="P:regulation of RNA splicing"/>
    <property type="evidence" value="ECO:0007669"/>
    <property type="project" value="TreeGrafter"/>
</dbReference>
<dbReference type="GO" id="GO:0005737">
    <property type="term" value="C:cytoplasm"/>
    <property type="evidence" value="ECO:0007669"/>
    <property type="project" value="TreeGrafter"/>
</dbReference>
<dbReference type="Ensembl" id="ENSAOCT00000064357.1">
    <property type="protein sequence ID" value="ENSAOCP00000059786.1"/>
    <property type="gene ID" value="ENSAOCG00000034272.1"/>
</dbReference>